<dbReference type="EMBL" id="CAJNOR010002351">
    <property type="protein sequence ID" value="CAF1282179.1"/>
    <property type="molecule type" value="Genomic_DNA"/>
</dbReference>
<feature type="domain" description="F-box" evidence="1">
    <location>
        <begin position="17"/>
        <end position="65"/>
    </location>
</feature>
<reference evidence="2" key="1">
    <citation type="submission" date="2021-02" db="EMBL/GenBank/DDBJ databases">
        <authorList>
            <person name="Nowell W R."/>
        </authorList>
    </citation>
    <scope>NUCLEOTIDE SEQUENCE</scope>
</reference>
<dbReference type="InterPro" id="IPR001810">
    <property type="entry name" value="F-box_dom"/>
</dbReference>
<comment type="caution">
    <text evidence="2">The sequence shown here is derived from an EMBL/GenBank/DDBJ whole genome shotgun (WGS) entry which is preliminary data.</text>
</comment>
<sequence>MSRVKRQKIDEDNSKVTTKFEQLPNELIVLCLNYLTFFDLYESFFGLNQRLNQLLLSKSTIYIDSIPETHFLTHCFNLSHFLSQSQNDLLALRSYDENQFELIMKDHLFKDKFSRLKSLTLNNIHADSIYDVIFNEEMKLYDILERLFLSEVSEKDEHGSAVNRLCNRLISSKMKSLKYLNMSFKPYRCGCENNIQSGRDKVDLEFKRKASISHLETLIIGEIDGEKRTQISFAMLTDQLLPRLSKLRTLMIDSVYFKHERKSPSPGVMKNKSILTMKNLKTVKVWINRQDQQHKSVLEDFFIKSSSSNDLIVEIFCGDDENSFE</sequence>
<gene>
    <name evidence="2" type="ORF">XAT740_LOCUS27879</name>
</gene>
<keyword evidence="3" id="KW-1185">Reference proteome</keyword>
<evidence type="ECO:0000313" key="2">
    <source>
        <dbReference type="EMBL" id="CAF1282179.1"/>
    </source>
</evidence>
<evidence type="ECO:0000313" key="3">
    <source>
        <dbReference type="Proteomes" id="UP000663828"/>
    </source>
</evidence>
<protein>
    <recommendedName>
        <fullName evidence="1">F-box domain-containing protein</fullName>
    </recommendedName>
</protein>
<accession>A0A815C4H4</accession>
<dbReference type="AlphaFoldDB" id="A0A815C4H4"/>
<proteinExistence type="predicted"/>
<dbReference type="PROSITE" id="PS50181">
    <property type="entry name" value="FBOX"/>
    <property type="match status" value="1"/>
</dbReference>
<evidence type="ECO:0000259" key="1">
    <source>
        <dbReference type="PROSITE" id="PS50181"/>
    </source>
</evidence>
<organism evidence="2 3">
    <name type="scientific">Adineta ricciae</name>
    <name type="common">Rotifer</name>
    <dbReference type="NCBI Taxonomy" id="249248"/>
    <lineage>
        <taxon>Eukaryota</taxon>
        <taxon>Metazoa</taxon>
        <taxon>Spiralia</taxon>
        <taxon>Gnathifera</taxon>
        <taxon>Rotifera</taxon>
        <taxon>Eurotatoria</taxon>
        <taxon>Bdelloidea</taxon>
        <taxon>Adinetida</taxon>
        <taxon>Adinetidae</taxon>
        <taxon>Adineta</taxon>
    </lineage>
</organism>
<name>A0A815C4H4_ADIRI</name>
<dbReference type="Proteomes" id="UP000663828">
    <property type="component" value="Unassembled WGS sequence"/>
</dbReference>